<dbReference type="RefSeq" id="WP_000240846.1">
    <property type="nucleotide sequence ID" value="NZ_AP019538.1"/>
</dbReference>
<comment type="caution">
    <text evidence="2">The sequence shown here is derived from an EMBL/GenBank/DDBJ whole genome shotgun (WGS) entry which is preliminary data.</text>
</comment>
<dbReference type="Proteomes" id="UP000272662">
    <property type="component" value="Unassembled WGS sequence"/>
</dbReference>
<dbReference type="Proteomes" id="UP001223829">
    <property type="component" value="Unassembled WGS sequence"/>
</dbReference>
<dbReference type="Proteomes" id="UP000528504">
    <property type="component" value="Unassembled WGS sequence"/>
</dbReference>
<dbReference type="EMBL" id="RQTU01000017">
    <property type="protein sequence ID" value="RRD74232.1"/>
    <property type="molecule type" value="Genomic_DNA"/>
</dbReference>
<feature type="chain" id="PRO_5015028091" evidence="1">
    <location>
        <begin position="23"/>
        <end position="387"/>
    </location>
</feature>
<evidence type="ECO:0000313" key="6">
    <source>
        <dbReference type="Proteomes" id="UP000271008"/>
    </source>
</evidence>
<organism evidence="2 8">
    <name type="scientific">Escherichia coli</name>
    <dbReference type="NCBI Taxonomy" id="562"/>
    <lineage>
        <taxon>Bacteria</taxon>
        <taxon>Pseudomonadati</taxon>
        <taxon>Pseudomonadota</taxon>
        <taxon>Gammaproteobacteria</taxon>
        <taxon>Enterobacterales</taxon>
        <taxon>Enterobacteriaceae</taxon>
        <taxon>Escherichia</taxon>
    </lineage>
</organism>
<evidence type="ECO:0000313" key="2">
    <source>
        <dbReference type="EMBL" id="EFM0515614.1"/>
    </source>
</evidence>
<keyword evidence="1" id="KW-0732">Signal</keyword>
<evidence type="ECO:0000256" key="1">
    <source>
        <dbReference type="SAM" id="SignalP"/>
    </source>
</evidence>
<reference evidence="2 8" key="1">
    <citation type="submission" date="2018-08" db="EMBL/GenBank/DDBJ databases">
        <authorList>
            <consortium name="GenomeTrakr network: Whole genome sequencing for foodborne pathogen traceback"/>
        </authorList>
    </citation>
    <scope>NUCLEOTIDE SEQUENCE [LARGE SCALE GENOMIC DNA]</scope>
    <source>
        <strain evidence="2 8">AZ-TG60901</strain>
    </source>
</reference>
<gene>
    <name evidence="2" type="ORF">CF22_001592</name>
    <name evidence="5" type="ORF">DU321_18345</name>
    <name evidence="4" type="ORF">EIA08_16780</name>
    <name evidence="3" type="ORF">QO046_19200</name>
</gene>
<evidence type="ECO:0000313" key="5">
    <source>
        <dbReference type="EMBL" id="RRL44414.1"/>
    </source>
</evidence>
<dbReference type="AlphaFoldDB" id="A0A074QGH0"/>
<proteinExistence type="predicted"/>
<dbReference type="EMBL" id="JASMQD010000001">
    <property type="protein sequence ID" value="MDK2696442.1"/>
    <property type="molecule type" value="Genomic_DNA"/>
</dbReference>
<dbReference type="Proteomes" id="UP000271008">
    <property type="component" value="Unassembled WGS sequence"/>
</dbReference>
<reference evidence="5 7" key="2">
    <citation type="submission" date="2018-11" db="EMBL/GenBank/DDBJ databases">
        <title>E. coli isolates of the female bladder.</title>
        <authorList>
            <person name="Garretto A."/>
            <person name="Miller-Ensminger T."/>
            <person name="Wolfe A.J."/>
            <person name="Putonti C."/>
        </authorList>
    </citation>
    <scope>NUCLEOTIDE SEQUENCE [LARGE SCALE GENOMIC DNA]</scope>
    <source>
        <strain evidence="5 7">UMB1727</strain>
    </source>
</reference>
<evidence type="ECO:0000313" key="7">
    <source>
        <dbReference type="Proteomes" id="UP000272662"/>
    </source>
</evidence>
<reference evidence="4 6" key="3">
    <citation type="submission" date="2018-11" db="EMBL/GenBank/DDBJ databases">
        <title>Enterobacteriaceae from Patient.</title>
        <authorList>
            <person name="Shen C."/>
            <person name="Yang Y."/>
            <person name="Tian G."/>
        </authorList>
    </citation>
    <scope>NUCLEOTIDE SEQUENCE [LARGE SCALE GENOMIC DNA]</scope>
    <source>
        <strain evidence="4 6">GBGD28</strain>
    </source>
</reference>
<name>A0A074QGH0_ECOLX</name>
<evidence type="ECO:0000313" key="4">
    <source>
        <dbReference type="EMBL" id="RRD74232.1"/>
    </source>
</evidence>
<evidence type="ECO:0000313" key="3">
    <source>
        <dbReference type="EMBL" id="MDK2696442.1"/>
    </source>
</evidence>
<dbReference type="EMBL" id="AATJQG010000005">
    <property type="protein sequence ID" value="EFM0515614.1"/>
    <property type="molecule type" value="Genomic_DNA"/>
</dbReference>
<sequence length="387" mass="44009">MVKRSWLLIAALPLSISPSWGADFYYRQHEKGTVYVAEQKGKEDEILSELPDVNFSRLWRIANLANKQETRLLSDFNPDKFDCDDEGDCQHTWLTDGRSVLWAGKVLKNPSGEPNVDAASFKAFGAFAADKRSIYFDGQRTDDNSGDKQVDMSTLEETDIWNLLRDKNSLWHKGHWLGSADGFQILRHDSSLQFVVMTNSQVIVNGKPLPADRKTFQIIRWMPGERLVYRDKSGEHDYTLEDIGHSCALFNIGLKNVSRLKQEATPAGSDCVYETLKGVDPEYFTLLTGSVGYYKDQFYKVKTNALGEGELITPKPEDVFELLDRESMVTGYMYITTDGQLYSHELSGLTTIDGKHYEQTEWLRYNPISAEWSTVKQPPSGLKPLFK</sequence>
<accession>A0A074QGH0</accession>
<dbReference type="EMBL" id="RRVG01000024">
    <property type="protein sequence ID" value="RRL44414.1"/>
    <property type="molecule type" value="Genomic_DNA"/>
</dbReference>
<evidence type="ECO:0000313" key="8">
    <source>
        <dbReference type="Proteomes" id="UP000528504"/>
    </source>
</evidence>
<protein>
    <submittedName>
        <fullName evidence="3">DKNYY domain-containing protein</fullName>
    </submittedName>
</protein>
<reference evidence="3" key="4">
    <citation type="submission" date="2023-05" db="EMBL/GenBank/DDBJ databases">
        <title>Efficient inhibition of multidrug-resistant Escherichia coli by a new antibiotic combination.</title>
        <authorList>
            <person name="Lin T."/>
        </authorList>
    </citation>
    <scope>NUCLEOTIDE SEQUENCE</scope>
    <source>
        <strain evidence="3">YmmD45</strain>
    </source>
</reference>
<feature type="signal peptide" evidence="1">
    <location>
        <begin position="1"/>
        <end position="22"/>
    </location>
</feature>